<evidence type="ECO:0000313" key="3">
    <source>
        <dbReference type="EMBL" id="ETO29439.1"/>
    </source>
</evidence>
<feature type="compositionally biased region" description="Polar residues" evidence="1">
    <location>
        <begin position="477"/>
        <end position="495"/>
    </location>
</feature>
<dbReference type="GO" id="GO:0035091">
    <property type="term" value="F:phosphatidylinositol binding"/>
    <property type="evidence" value="ECO:0007669"/>
    <property type="project" value="InterPro"/>
</dbReference>
<accession>X6NUI1</accession>
<feature type="region of interest" description="Disordered" evidence="1">
    <location>
        <begin position="139"/>
        <end position="160"/>
    </location>
</feature>
<reference evidence="3 4" key="1">
    <citation type="journal article" date="2013" name="Curr. Biol.">
        <title>The Genome of the Foraminiferan Reticulomyxa filosa.</title>
        <authorList>
            <person name="Glockner G."/>
            <person name="Hulsmann N."/>
            <person name="Schleicher M."/>
            <person name="Noegel A.A."/>
            <person name="Eichinger L."/>
            <person name="Gallinger C."/>
            <person name="Pawlowski J."/>
            <person name="Sierra R."/>
            <person name="Euteneuer U."/>
            <person name="Pillet L."/>
            <person name="Moustafa A."/>
            <person name="Platzer M."/>
            <person name="Groth M."/>
            <person name="Szafranski K."/>
            <person name="Schliwa M."/>
        </authorList>
    </citation>
    <scope>NUCLEOTIDE SEQUENCE [LARGE SCALE GENOMIC DNA]</scope>
</reference>
<dbReference type="InterPro" id="IPR002014">
    <property type="entry name" value="VHS_dom"/>
</dbReference>
<dbReference type="EMBL" id="ASPP01006065">
    <property type="protein sequence ID" value="ETO29439.1"/>
    <property type="molecule type" value="Genomic_DNA"/>
</dbReference>
<sequence length="546" mass="59544">MEEVRQLLNSTNPEIELLALTLAEGIIKNCPCSHGAVASPQFMRSLVSLALDQRKEGFLKKFKETVINKEFVKSQTIDKSLLLLRMLSDAYKDTSLYPIFYKTYSVMLIFFQKKKNLKKGIRFPEPTKDEDLKIFAQSKPKSPTGAFSGMGSIPKTGNSSTKVAHVDRTLPMIQPIVKIPNVTNVALMQAQDTAAFLFDVLNTSEVGQDLRAPGVILDMVAAVKAEQANVQSIATSSTTQETDLMHSFSVNEMLLQVLTDYEALAGGKKRRYEEELNVAQMVDDVDKQDSKEQEQLKDKDKDKNVVLEALDPPPSEPTSSRRELTSKKKSKHNVLGAKDNNTETNLNLSPKGNEKDNKVDDGDLLAFLNQTSGKPASNNNNSAPKQSLDPLFFFADNPTSTSTANATSSSSTNPSSNVTAVDKAPDLGKKQSSSGGNTTNPSVFDDFLIGNPTATSPKKNVSNPQPQKNNVKVPATGASSDSYRNTSLSNTQTIVNPFDTLEDPFSSMGSIKPTDPKINPFATMTKSKETTDGDDFDTGDPFAAFQ</sequence>
<dbReference type="AlphaFoldDB" id="X6NUI1"/>
<feature type="compositionally biased region" description="Basic and acidic residues" evidence="1">
    <location>
        <begin position="284"/>
        <end position="305"/>
    </location>
</feature>
<dbReference type="PANTHER" id="PTHR45898:SF4">
    <property type="entry name" value="TARGET OF MYB PROTEIN 1"/>
    <property type="match status" value="1"/>
</dbReference>
<dbReference type="GO" id="GO:0043130">
    <property type="term" value="F:ubiquitin binding"/>
    <property type="evidence" value="ECO:0007669"/>
    <property type="project" value="InterPro"/>
</dbReference>
<dbReference type="InterPro" id="IPR044836">
    <property type="entry name" value="TOL_plant"/>
</dbReference>
<feature type="compositionally biased region" description="Basic and acidic residues" evidence="1">
    <location>
        <begin position="352"/>
        <end position="361"/>
    </location>
</feature>
<dbReference type="OrthoDB" id="2018246at2759"/>
<organism evidence="3 4">
    <name type="scientific">Reticulomyxa filosa</name>
    <dbReference type="NCBI Taxonomy" id="46433"/>
    <lineage>
        <taxon>Eukaryota</taxon>
        <taxon>Sar</taxon>
        <taxon>Rhizaria</taxon>
        <taxon>Retaria</taxon>
        <taxon>Foraminifera</taxon>
        <taxon>Monothalamids</taxon>
        <taxon>Reticulomyxidae</taxon>
        <taxon>Reticulomyxa</taxon>
    </lineage>
</organism>
<name>X6NUI1_RETFI</name>
<proteinExistence type="predicted"/>
<dbReference type="SUPFAM" id="SSF89009">
    <property type="entry name" value="GAT-like domain"/>
    <property type="match status" value="1"/>
</dbReference>
<feature type="region of interest" description="Disordered" evidence="1">
    <location>
        <begin position="283"/>
        <end position="546"/>
    </location>
</feature>
<dbReference type="CDD" id="cd03561">
    <property type="entry name" value="VHS"/>
    <property type="match status" value="1"/>
</dbReference>
<dbReference type="PANTHER" id="PTHR45898">
    <property type="entry name" value="TOM1-LIKE PROTEIN"/>
    <property type="match status" value="1"/>
</dbReference>
<feature type="compositionally biased region" description="Polar residues" evidence="1">
    <location>
        <begin position="430"/>
        <end position="442"/>
    </location>
</feature>
<dbReference type="Gene3D" id="1.25.40.90">
    <property type="match status" value="1"/>
</dbReference>
<gene>
    <name evidence="3" type="ORF">RFI_07683</name>
</gene>
<feature type="domain" description="VHS" evidence="2">
    <location>
        <begin position="1"/>
        <end position="124"/>
    </location>
</feature>
<keyword evidence="4" id="KW-1185">Reference proteome</keyword>
<evidence type="ECO:0000256" key="1">
    <source>
        <dbReference type="SAM" id="MobiDB-lite"/>
    </source>
</evidence>
<dbReference type="SUPFAM" id="SSF48464">
    <property type="entry name" value="ENTH/VHS domain"/>
    <property type="match status" value="1"/>
</dbReference>
<protein>
    <recommendedName>
        <fullName evidence="2">VHS domain-containing protein</fullName>
    </recommendedName>
</protein>
<feature type="compositionally biased region" description="Polar residues" evidence="1">
    <location>
        <begin position="368"/>
        <end position="385"/>
    </location>
</feature>
<feature type="compositionally biased region" description="Low complexity" evidence="1">
    <location>
        <begin position="397"/>
        <end position="421"/>
    </location>
</feature>
<evidence type="ECO:0000259" key="2">
    <source>
        <dbReference type="PROSITE" id="PS50179"/>
    </source>
</evidence>
<evidence type="ECO:0000313" key="4">
    <source>
        <dbReference type="Proteomes" id="UP000023152"/>
    </source>
</evidence>
<dbReference type="PROSITE" id="PS50179">
    <property type="entry name" value="VHS"/>
    <property type="match status" value="1"/>
</dbReference>
<dbReference type="InterPro" id="IPR008942">
    <property type="entry name" value="ENTH_VHS"/>
</dbReference>
<comment type="caution">
    <text evidence="3">The sequence shown here is derived from an EMBL/GenBank/DDBJ whole genome shotgun (WGS) entry which is preliminary data.</text>
</comment>
<dbReference type="Proteomes" id="UP000023152">
    <property type="component" value="Unassembled WGS sequence"/>
</dbReference>
<dbReference type="GO" id="GO:0043328">
    <property type="term" value="P:protein transport to vacuole involved in ubiquitin-dependent protein catabolic process via the multivesicular body sorting pathway"/>
    <property type="evidence" value="ECO:0007669"/>
    <property type="project" value="InterPro"/>
</dbReference>
<feature type="compositionally biased region" description="Polar residues" evidence="1">
    <location>
        <begin position="452"/>
        <end position="470"/>
    </location>
</feature>